<name>A0ABR3Q4J6_9TREE</name>
<gene>
    <name evidence="12" type="primary">RGR1</name>
    <name evidence="12" type="ORF">Q8F55_003656</name>
</gene>
<dbReference type="EMBL" id="JBBXJM010000003">
    <property type="protein sequence ID" value="KAL1409660.1"/>
    <property type="molecule type" value="Genomic_DNA"/>
</dbReference>
<evidence type="ECO:0000256" key="7">
    <source>
        <dbReference type="ARBA" id="ARBA00023242"/>
    </source>
</evidence>
<evidence type="ECO:0000313" key="12">
    <source>
        <dbReference type="EMBL" id="KAL1409660.1"/>
    </source>
</evidence>
<feature type="domain" description="Mediator complex subunit MED14 N-terminal" evidence="11">
    <location>
        <begin position="191"/>
        <end position="305"/>
    </location>
</feature>
<dbReference type="Pfam" id="PF08638">
    <property type="entry name" value="Med14"/>
    <property type="match status" value="2"/>
</dbReference>
<comment type="function">
    <text evidence="9">Component of the Mediator complex, a coactivator involved in the regulated transcription of nearly all RNA polymerase II-dependent genes. Mediator functions as a bridge to convey information from gene-specific regulatory proteins to the basal RNA polymerase II transcription machinery. Mediator is recruited to promoters by direct interactions with regulatory proteins and serves as a scaffold for the assembly of a functional preinitiation complex with RNA polymerase II and the general transcription factors.</text>
</comment>
<dbReference type="PANTHER" id="PTHR12809:SF2">
    <property type="entry name" value="MEDIATOR OF RNA POLYMERASE II TRANSCRIPTION SUBUNIT 14"/>
    <property type="match status" value="1"/>
</dbReference>
<evidence type="ECO:0000256" key="3">
    <source>
        <dbReference type="ARBA" id="ARBA00019619"/>
    </source>
</evidence>
<protein>
    <recommendedName>
        <fullName evidence="3 9">Mediator of RNA polymerase II transcription subunit 14</fullName>
    </recommendedName>
    <alternativeName>
        <fullName evidence="8 9">Mediator complex subunit 14</fullName>
    </alternativeName>
</protein>
<comment type="similarity">
    <text evidence="2 9">Belongs to the Mediator complex subunit 14 family.</text>
</comment>
<dbReference type="PANTHER" id="PTHR12809">
    <property type="entry name" value="MEDIATOR COMPLEX SUBUNIT"/>
    <property type="match status" value="1"/>
</dbReference>
<dbReference type="RefSeq" id="XP_069209604.1">
    <property type="nucleotide sequence ID" value="XM_069352186.1"/>
</dbReference>
<keyword evidence="6 9" id="KW-0804">Transcription</keyword>
<sequence>MTAPAPPRPAGPVQAPSGLNDTASAPQQGAALHQRPQPVASSSRNPQLGPDPYFAYPTPTPEQIEDELPPYWESENVPLGPLLDRLSRKGYRDLRTLVEKTLPPLAPRQKPKHIIEYAKTTRQAVLKYLAVLRWKTSVDLVTAAAASGLPAGPTASFPTPHSNGESNNTSPATHPLKPKPRGADDPVAQGKVTDARRIQHFLEHQNSQHQVAIEHIRHVTKLVETLRERNADLLTALSLQSTPTYTRLPTTLTDSFIPRPPLNPPAVLDTVERLNEHLLYRLRCVDYIPPELIVEKVADGRVHVRGGGAQGWRAQLSVVGFEDDSRWWLTGVEWLWGSEGSHSQKAFSQEERQQILDLANLEVLAPRPVPEPAAGSEDTTFVDSPLVRVVNLLQHLSLAYQLEVLFSQAMILSQGRWRGQLLVDTDRAKKELRVRYWTAKRTASQQPSHPAAGKRTQPPSSLGTSRGPLVGGTLTFSLAESSTPISEADKILRETAACGVQPTERAVNLEIRVQWEVGEAGVGGSLTAGEAMDPSILSINPGNLSMKEILTTATRSHARHLSEATITPLLGVHRLTLNPQNPPRIVESDSPTRPLALVVPLSEQHGNAHFTVAVSATTGLIEIEDTSTKDNGQVLENNRSLRAKLATASVNDQKTRLADDLHRLLSAVIMEDVEDNLRQLGLYPVRRVALRTHDLAKTDLHPTSTVFVPLPVSQSHYFVSKVTQDGIAYELLKLLRVPMDNGGGLKMSVGDRIPIELSKLIERRKAKSQKRSLDEDGTANVPDELDSQADISSLCRFRVDSKDLRDMFYYCNALVAQTMVEQQLKDRGIPYTTHFPEDTDFPSPRSRSALAGMVPNLCVNASDLFKDGRTAEVAAPKVFLVINDWWKGAKCSVETIVRLRHRPSVNDTSHANVAPASSTAARAEGIRFDQATSTVRFRAPNVSRCVPDFLEQWERLSKVIIVAGDVNRLNKTEKFRDIRMLSFDLCTATLQYAPGYQVAITYTPTSDSYEASFFRSSAVPSTPAAPSATPAVDGEPSPHQLIAPLLSHHLNELTAQSPSASDALGSNGQQFIQLLRATLPLLLEVESLRVASATEYPMLVVRSVTQYRLVWDHEGTTRYALDATLTADSSRFLITDASAQRPGVPLDLTCGPLSTIPNLERAVAKGFQAARVAKVHTPGSLAFGTPAAMMTPGTVTAATPGKTPGRTPAAHAPTRTIAPVMPPVLRLDNGMSILCNVTVVQDVLRAMAGEIETAIASGLR</sequence>
<evidence type="ECO:0000256" key="5">
    <source>
        <dbReference type="ARBA" id="ARBA00023159"/>
    </source>
</evidence>
<dbReference type="InterPro" id="IPR055122">
    <property type="entry name" value="Med14_N"/>
</dbReference>
<feature type="domain" description="Mediator complex subunit MED14 N-terminal" evidence="11">
    <location>
        <begin position="77"/>
        <end position="142"/>
    </location>
</feature>
<feature type="compositionally biased region" description="Polar residues" evidence="10">
    <location>
        <begin position="17"/>
        <end position="27"/>
    </location>
</feature>
<dbReference type="InterPro" id="IPR013947">
    <property type="entry name" value="Mediator_Med14"/>
</dbReference>
<comment type="subunit">
    <text evidence="9">Component of the Mediator complex.</text>
</comment>
<dbReference type="GeneID" id="95984699"/>
<proteinExistence type="inferred from homology"/>
<evidence type="ECO:0000256" key="2">
    <source>
        <dbReference type="ARBA" id="ARBA00007813"/>
    </source>
</evidence>
<feature type="compositionally biased region" description="Polar residues" evidence="10">
    <location>
        <begin position="156"/>
        <end position="172"/>
    </location>
</feature>
<keyword evidence="4 9" id="KW-0805">Transcription regulation</keyword>
<dbReference type="Proteomes" id="UP001565368">
    <property type="component" value="Unassembled WGS sequence"/>
</dbReference>
<feature type="region of interest" description="Disordered" evidence="10">
    <location>
        <begin position="151"/>
        <end position="188"/>
    </location>
</feature>
<feature type="region of interest" description="Disordered" evidence="10">
    <location>
        <begin position="1"/>
        <end position="62"/>
    </location>
</feature>
<evidence type="ECO:0000259" key="11">
    <source>
        <dbReference type="Pfam" id="PF08638"/>
    </source>
</evidence>
<keyword evidence="5 9" id="KW-0010">Activator</keyword>
<comment type="subcellular location">
    <subcellularLocation>
        <location evidence="1 9">Nucleus</location>
    </subcellularLocation>
</comment>
<evidence type="ECO:0000256" key="9">
    <source>
        <dbReference type="RuleBase" id="RU365082"/>
    </source>
</evidence>
<evidence type="ECO:0000256" key="1">
    <source>
        <dbReference type="ARBA" id="ARBA00004123"/>
    </source>
</evidence>
<feature type="compositionally biased region" description="Pro residues" evidence="10">
    <location>
        <begin position="1"/>
        <end position="10"/>
    </location>
</feature>
<comment type="caution">
    <text evidence="12">The sequence shown here is derived from an EMBL/GenBank/DDBJ whole genome shotgun (WGS) entry which is preliminary data.</text>
</comment>
<evidence type="ECO:0000256" key="6">
    <source>
        <dbReference type="ARBA" id="ARBA00023163"/>
    </source>
</evidence>
<keyword evidence="13" id="KW-1185">Reference proteome</keyword>
<keyword evidence="7 9" id="KW-0539">Nucleus</keyword>
<evidence type="ECO:0000256" key="4">
    <source>
        <dbReference type="ARBA" id="ARBA00023015"/>
    </source>
</evidence>
<accession>A0ABR3Q4J6</accession>
<feature type="region of interest" description="Disordered" evidence="10">
    <location>
        <begin position="439"/>
        <end position="466"/>
    </location>
</feature>
<reference evidence="12 13" key="1">
    <citation type="submission" date="2023-08" db="EMBL/GenBank/DDBJ databases">
        <title>Annotated Genome Sequence of Vanrija albida AlHP1.</title>
        <authorList>
            <person name="Herzog R."/>
        </authorList>
    </citation>
    <scope>NUCLEOTIDE SEQUENCE [LARGE SCALE GENOMIC DNA]</scope>
    <source>
        <strain evidence="12 13">AlHP1</strain>
    </source>
</reference>
<evidence type="ECO:0000256" key="10">
    <source>
        <dbReference type="SAM" id="MobiDB-lite"/>
    </source>
</evidence>
<organism evidence="12 13">
    <name type="scientific">Vanrija albida</name>
    <dbReference type="NCBI Taxonomy" id="181172"/>
    <lineage>
        <taxon>Eukaryota</taxon>
        <taxon>Fungi</taxon>
        <taxon>Dikarya</taxon>
        <taxon>Basidiomycota</taxon>
        <taxon>Agaricomycotina</taxon>
        <taxon>Tremellomycetes</taxon>
        <taxon>Trichosporonales</taxon>
        <taxon>Trichosporonaceae</taxon>
        <taxon>Vanrija</taxon>
    </lineage>
</organism>
<evidence type="ECO:0000256" key="8">
    <source>
        <dbReference type="ARBA" id="ARBA00032007"/>
    </source>
</evidence>
<evidence type="ECO:0000313" key="13">
    <source>
        <dbReference type="Proteomes" id="UP001565368"/>
    </source>
</evidence>